<dbReference type="InterPro" id="IPR042099">
    <property type="entry name" value="ANL_N_sf"/>
</dbReference>
<feature type="domain" description="AMP-dependent synthetase/ligase" evidence="1">
    <location>
        <begin position="10"/>
        <end position="410"/>
    </location>
</feature>
<dbReference type="Gene3D" id="3.30.300.30">
    <property type="match status" value="1"/>
</dbReference>
<organism evidence="3 4">
    <name type="scientific">Fistulifera solaris</name>
    <name type="common">Oleaginous diatom</name>
    <dbReference type="NCBI Taxonomy" id="1519565"/>
    <lineage>
        <taxon>Eukaryota</taxon>
        <taxon>Sar</taxon>
        <taxon>Stramenopiles</taxon>
        <taxon>Ochrophyta</taxon>
        <taxon>Bacillariophyta</taxon>
        <taxon>Bacillariophyceae</taxon>
        <taxon>Bacillariophycidae</taxon>
        <taxon>Naviculales</taxon>
        <taxon>Naviculaceae</taxon>
        <taxon>Fistulifera</taxon>
    </lineage>
</organism>
<dbReference type="GO" id="GO:0031956">
    <property type="term" value="F:medium-chain fatty acid-CoA ligase activity"/>
    <property type="evidence" value="ECO:0007669"/>
    <property type="project" value="TreeGrafter"/>
</dbReference>
<evidence type="ECO:0000259" key="2">
    <source>
        <dbReference type="Pfam" id="PF13193"/>
    </source>
</evidence>
<dbReference type="Gene3D" id="3.40.50.12780">
    <property type="entry name" value="N-terminal domain of ligase-like"/>
    <property type="match status" value="1"/>
</dbReference>
<gene>
    <name evidence="3" type="ORF">FisN_9Hh213</name>
</gene>
<accession>A0A1Z5JB52</accession>
<comment type="caution">
    <text evidence="3">The sequence shown here is derived from an EMBL/GenBank/DDBJ whole genome shotgun (WGS) entry which is preliminary data.</text>
</comment>
<sequence>MTLQLTHVLEITCQHQPEVICATFGDESSLTYRQALRSLVEHTAWLEQTIWSGRNDVAIAYLANNSIDLILSVLVSSTVEVPCLLVNTRWSASEIATAVSSPNPSAVTFLLYGAEFRERIPDIKKYMNHALVALPIPTFALQHMQSSNAIQRPRKHQPPLVEPLAFYSQYSPKDAVIVFTSGTSQGRPKGVRLSHQAIAIQCWAKCQLPCAYSHNTKMLASTVPFFHIGGLSSLLAAWMAGGQIVLPRQEVGFDPESVWKFIAPSMKDPTVARANTLVVVPAMLFMMQQHKTNPNPNHAVRLILVGGQSITESQKSFLRAAFPVARVVQTYACTEAASSLTFHSVNFDPARTNLQQQLSGDCVGSPPEHIDICLVDKDLWIEKNEISVITSPFSMGIIATRGPYVMNGYWARGLEAENNRSPDQYFVTNDLAYWDKNGQLYFAGRVNDSIRTGGETVLSSEVERVLQLHPLIDECAVFPVPDPKFGEAVACAIVPSQGGLTLQQIREWCQEKGLSNYKHPRHMVMMQQLPKNSSGKTLKYLLIEQFSSKPRSKL</sequence>
<dbReference type="EC" id="6.2.1.26" evidence="3"/>
<dbReference type="CDD" id="cd04433">
    <property type="entry name" value="AFD_class_I"/>
    <property type="match status" value="1"/>
</dbReference>
<evidence type="ECO:0000313" key="4">
    <source>
        <dbReference type="Proteomes" id="UP000198406"/>
    </source>
</evidence>
<name>A0A1Z5JB52_FISSO</name>
<dbReference type="Proteomes" id="UP000198406">
    <property type="component" value="Unassembled WGS sequence"/>
</dbReference>
<dbReference type="InParanoid" id="A0A1Z5JB52"/>
<dbReference type="AlphaFoldDB" id="A0A1Z5JB52"/>
<reference evidence="3 4" key="1">
    <citation type="journal article" date="2015" name="Plant Cell">
        <title>Oil accumulation by the oleaginous diatom Fistulifera solaris as revealed by the genome and transcriptome.</title>
        <authorList>
            <person name="Tanaka T."/>
            <person name="Maeda Y."/>
            <person name="Veluchamy A."/>
            <person name="Tanaka M."/>
            <person name="Abida H."/>
            <person name="Marechal E."/>
            <person name="Bowler C."/>
            <person name="Muto M."/>
            <person name="Sunaga Y."/>
            <person name="Tanaka M."/>
            <person name="Yoshino T."/>
            <person name="Taniguchi T."/>
            <person name="Fukuda Y."/>
            <person name="Nemoto M."/>
            <person name="Matsumoto M."/>
            <person name="Wong P.S."/>
            <person name="Aburatani S."/>
            <person name="Fujibuchi W."/>
        </authorList>
    </citation>
    <scope>NUCLEOTIDE SEQUENCE [LARGE SCALE GENOMIC DNA]</scope>
    <source>
        <strain evidence="3 4">JPCC DA0580</strain>
    </source>
</reference>
<dbReference type="PANTHER" id="PTHR43201:SF32">
    <property type="entry name" value="2-SUCCINYLBENZOATE--COA LIGASE, CHLOROPLASTIC_PEROXISOMAL"/>
    <property type="match status" value="1"/>
</dbReference>
<dbReference type="GO" id="GO:0006631">
    <property type="term" value="P:fatty acid metabolic process"/>
    <property type="evidence" value="ECO:0007669"/>
    <property type="project" value="TreeGrafter"/>
</dbReference>
<keyword evidence="4" id="KW-1185">Reference proteome</keyword>
<proteinExistence type="predicted"/>
<protein>
    <submittedName>
        <fullName evidence="3">Acyl-activating enzyme 14</fullName>
        <ecNumber evidence="3">6.2.1.26</ecNumber>
    </submittedName>
</protein>
<feature type="domain" description="AMP-binding enzyme C-terminal" evidence="2">
    <location>
        <begin position="461"/>
        <end position="536"/>
    </location>
</feature>
<dbReference type="OrthoDB" id="16262at2759"/>
<dbReference type="InterPro" id="IPR045851">
    <property type="entry name" value="AMP-bd_C_sf"/>
</dbReference>
<dbReference type="EMBL" id="BDSP01000036">
    <property type="protein sequence ID" value="GAX11122.1"/>
    <property type="molecule type" value="Genomic_DNA"/>
</dbReference>
<dbReference type="Pfam" id="PF13193">
    <property type="entry name" value="AMP-binding_C"/>
    <property type="match status" value="1"/>
</dbReference>
<evidence type="ECO:0000313" key="3">
    <source>
        <dbReference type="EMBL" id="GAX11122.1"/>
    </source>
</evidence>
<dbReference type="Pfam" id="PF00501">
    <property type="entry name" value="AMP-binding"/>
    <property type="match status" value="1"/>
</dbReference>
<keyword evidence="3" id="KW-0436">Ligase</keyword>
<dbReference type="InterPro" id="IPR025110">
    <property type="entry name" value="AMP-bd_C"/>
</dbReference>
<dbReference type="SUPFAM" id="SSF56801">
    <property type="entry name" value="Acetyl-CoA synthetase-like"/>
    <property type="match status" value="1"/>
</dbReference>
<evidence type="ECO:0000259" key="1">
    <source>
        <dbReference type="Pfam" id="PF00501"/>
    </source>
</evidence>
<dbReference type="InterPro" id="IPR000873">
    <property type="entry name" value="AMP-dep_synth/lig_dom"/>
</dbReference>
<dbReference type="PANTHER" id="PTHR43201">
    <property type="entry name" value="ACYL-COA SYNTHETASE"/>
    <property type="match status" value="1"/>
</dbReference>
<dbReference type="GO" id="GO:0008756">
    <property type="term" value="F:o-succinylbenzoate-CoA ligase activity"/>
    <property type="evidence" value="ECO:0007669"/>
    <property type="project" value="UniProtKB-EC"/>
</dbReference>